<proteinExistence type="predicted"/>
<evidence type="ECO:0000259" key="1">
    <source>
        <dbReference type="Pfam" id="PF13521"/>
    </source>
</evidence>
<dbReference type="EMBL" id="FLUV01000218">
    <property type="protein sequence ID" value="SBW18192.1"/>
    <property type="molecule type" value="Genomic_DNA"/>
</dbReference>
<protein>
    <recommendedName>
        <fullName evidence="1">NadR/Ttd14 AAA domain-containing protein</fullName>
    </recommendedName>
</protein>
<keyword evidence="3" id="KW-1185">Reference proteome</keyword>
<gene>
    <name evidence="2" type="ORF">FDG2_0567</name>
</gene>
<reference evidence="3" key="1">
    <citation type="submission" date="2016-02" db="EMBL/GenBank/DDBJ databases">
        <authorList>
            <person name="Wibberg D."/>
        </authorList>
    </citation>
    <scope>NUCLEOTIDE SEQUENCE [LARGE SCALE GENOMIC DNA]</scope>
</reference>
<dbReference type="AlphaFoldDB" id="A0A1C3NTY9"/>
<name>A0A1C3NTY9_9ACTN</name>
<dbReference type="Pfam" id="PF13521">
    <property type="entry name" value="AAA_28"/>
    <property type="match status" value="1"/>
</dbReference>
<sequence length="117" mass="13485">MASRIGSSRLGLQVFDRSPVCTLALSLYLGYPPSAVLTEEIDRITRERVYDRRVFFVRNIGFIEPTAARKITFVDALKFERLHEEVYLALGYELVDIPRGEVADRANMIETYIAVWR</sequence>
<feature type="domain" description="NadR/Ttd14 AAA" evidence="1">
    <location>
        <begin position="13"/>
        <end position="105"/>
    </location>
</feature>
<dbReference type="InterPro" id="IPR038727">
    <property type="entry name" value="NadR/Ttd14_AAA_dom"/>
</dbReference>
<dbReference type="Proteomes" id="UP000199013">
    <property type="component" value="Unassembled WGS sequence"/>
</dbReference>
<evidence type="ECO:0000313" key="2">
    <source>
        <dbReference type="EMBL" id="SBW18192.1"/>
    </source>
</evidence>
<evidence type="ECO:0000313" key="3">
    <source>
        <dbReference type="Proteomes" id="UP000199013"/>
    </source>
</evidence>
<organism evidence="2 3">
    <name type="scientific">Candidatus Protofrankia californiensis</name>
    <dbReference type="NCBI Taxonomy" id="1839754"/>
    <lineage>
        <taxon>Bacteria</taxon>
        <taxon>Bacillati</taxon>
        <taxon>Actinomycetota</taxon>
        <taxon>Actinomycetes</taxon>
        <taxon>Frankiales</taxon>
        <taxon>Frankiaceae</taxon>
        <taxon>Protofrankia</taxon>
    </lineage>
</organism>
<accession>A0A1C3NTY9</accession>